<gene>
    <name evidence="8" type="ORF">UA08_04598</name>
</gene>
<accession>A0A225ASD9</accession>
<dbReference type="GO" id="GO:0012505">
    <property type="term" value="C:endomembrane system"/>
    <property type="evidence" value="ECO:0007669"/>
    <property type="project" value="UniProtKB-SubCell"/>
</dbReference>
<feature type="region of interest" description="Disordered" evidence="6">
    <location>
        <begin position="13"/>
        <end position="103"/>
    </location>
</feature>
<keyword evidence="3 7" id="KW-0812">Transmembrane</keyword>
<sequence length="333" mass="35647">MALLFLKQKLFPSWDQPSKPNHQRNKASREPLLRKNGSSSPDLRRPVLLDDSDNLDGSTVDGGSDRDIEAQTPGSYSTFAGSSPEIGDLDNASVRSSDSNSRSRINPRLISDAILGLSDGLTVPFALSAGLSAMGDTKVVVIGGLAELIAGAISMGLGGYVGAKSEFESYEATVREVNEIIDHPAETRSIIHATFANYNLAPDAIDAIANSLQAEPERLRDFLLNFHHRESEPDCNQAYMSALTLTLGYFIGGFIPLIPYFIASQVLTAFYASIIVMAVTLFVFGYVKTCIVRGWRGGVNIWAGMMGGLQMCVVGGLAAGAAVALVKLINENN</sequence>
<dbReference type="EMBL" id="LFMY01000006">
    <property type="protein sequence ID" value="OKL60198.1"/>
    <property type="molecule type" value="Genomic_DNA"/>
</dbReference>
<evidence type="ECO:0000313" key="9">
    <source>
        <dbReference type="Proteomes" id="UP000214365"/>
    </source>
</evidence>
<organism evidence="8 9">
    <name type="scientific">Talaromyces atroroseus</name>
    <dbReference type="NCBI Taxonomy" id="1441469"/>
    <lineage>
        <taxon>Eukaryota</taxon>
        <taxon>Fungi</taxon>
        <taxon>Dikarya</taxon>
        <taxon>Ascomycota</taxon>
        <taxon>Pezizomycotina</taxon>
        <taxon>Eurotiomycetes</taxon>
        <taxon>Eurotiomycetidae</taxon>
        <taxon>Eurotiales</taxon>
        <taxon>Trichocomaceae</taxon>
        <taxon>Talaromyces</taxon>
        <taxon>Talaromyces sect. Trachyspermi</taxon>
    </lineage>
</organism>
<dbReference type="Pfam" id="PF01988">
    <property type="entry name" value="VIT1"/>
    <property type="match status" value="1"/>
</dbReference>
<evidence type="ECO:0000256" key="6">
    <source>
        <dbReference type="SAM" id="MobiDB-lite"/>
    </source>
</evidence>
<proteinExistence type="inferred from homology"/>
<dbReference type="PANTHER" id="PTHR31851">
    <property type="entry name" value="FE(2+)/MN(2+) TRANSPORTER PCL1"/>
    <property type="match status" value="1"/>
</dbReference>
<evidence type="ECO:0000256" key="1">
    <source>
        <dbReference type="ARBA" id="ARBA00004127"/>
    </source>
</evidence>
<dbReference type="Proteomes" id="UP000214365">
    <property type="component" value="Unassembled WGS sequence"/>
</dbReference>
<keyword evidence="4 7" id="KW-1133">Transmembrane helix</keyword>
<name>A0A225ASD9_TALAT</name>
<feature type="transmembrane region" description="Helical" evidence="7">
    <location>
        <begin position="238"/>
        <end position="262"/>
    </location>
</feature>
<keyword evidence="5 7" id="KW-0472">Membrane</keyword>
<reference evidence="8 9" key="1">
    <citation type="submission" date="2015-06" db="EMBL/GenBank/DDBJ databases">
        <title>Talaromyces atroroseus IBT 11181 draft genome.</title>
        <authorList>
            <person name="Rasmussen K.B."/>
            <person name="Rasmussen S."/>
            <person name="Petersen B."/>
            <person name="Sicheritz-Ponten T."/>
            <person name="Mortensen U.H."/>
            <person name="Thrane U."/>
        </authorList>
    </citation>
    <scope>NUCLEOTIDE SEQUENCE [LARGE SCALE GENOMIC DNA]</scope>
    <source>
        <strain evidence="8 9">IBT 11181</strain>
    </source>
</reference>
<evidence type="ECO:0008006" key="10">
    <source>
        <dbReference type="Google" id="ProtNLM"/>
    </source>
</evidence>
<evidence type="ECO:0000256" key="2">
    <source>
        <dbReference type="ARBA" id="ARBA00007049"/>
    </source>
</evidence>
<feature type="transmembrane region" description="Helical" evidence="7">
    <location>
        <begin position="139"/>
        <end position="161"/>
    </location>
</feature>
<feature type="compositionally biased region" description="Polar residues" evidence="6">
    <location>
        <begin position="72"/>
        <end position="81"/>
    </location>
</feature>
<feature type="transmembrane region" description="Helical" evidence="7">
    <location>
        <begin position="299"/>
        <end position="326"/>
    </location>
</feature>
<dbReference type="GO" id="GO:0005384">
    <property type="term" value="F:manganese ion transmembrane transporter activity"/>
    <property type="evidence" value="ECO:0007669"/>
    <property type="project" value="InterPro"/>
</dbReference>
<dbReference type="CDD" id="cd02435">
    <property type="entry name" value="CCC1"/>
    <property type="match status" value="1"/>
</dbReference>
<feature type="compositionally biased region" description="Low complexity" evidence="6">
    <location>
        <begin position="93"/>
        <end position="103"/>
    </location>
</feature>
<dbReference type="STRING" id="1441469.A0A225ASD9"/>
<dbReference type="OrthoDB" id="73465at2759"/>
<keyword evidence="9" id="KW-1185">Reference proteome</keyword>
<feature type="transmembrane region" description="Helical" evidence="7">
    <location>
        <begin position="268"/>
        <end position="287"/>
    </location>
</feature>
<evidence type="ECO:0000313" key="8">
    <source>
        <dbReference type="EMBL" id="OKL60198.1"/>
    </source>
</evidence>
<dbReference type="InterPro" id="IPR008217">
    <property type="entry name" value="Ccc1_fam"/>
</dbReference>
<comment type="subcellular location">
    <subcellularLocation>
        <location evidence="1">Endomembrane system</location>
        <topology evidence="1">Multi-pass membrane protein</topology>
    </subcellularLocation>
</comment>
<dbReference type="AlphaFoldDB" id="A0A225ASD9"/>
<evidence type="ECO:0000256" key="4">
    <source>
        <dbReference type="ARBA" id="ARBA00022989"/>
    </source>
</evidence>
<protein>
    <recommendedName>
        <fullName evidence="10">Protein CCC1</fullName>
    </recommendedName>
</protein>
<dbReference type="GO" id="GO:0030026">
    <property type="term" value="P:intracellular manganese ion homeostasis"/>
    <property type="evidence" value="ECO:0007669"/>
    <property type="project" value="InterPro"/>
</dbReference>
<comment type="similarity">
    <text evidence="2">Belongs to the CCC1 family.</text>
</comment>
<evidence type="ECO:0000256" key="5">
    <source>
        <dbReference type="ARBA" id="ARBA00023136"/>
    </source>
</evidence>
<comment type="caution">
    <text evidence="8">The sequence shown here is derived from an EMBL/GenBank/DDBJ whole genome shotgun (WGS) entry which is preliminary data.</text>
</comment>
<dbReference type="RefSeq" id="XP_020120319.1">
    <property type="nucleotide sequence ID" value="XM_020266886.1"/>
</dbReference>
<evidence type="ECO:0000256" key="3">
    <source>
        <dbReference type="ARBA" id="ARBA00022692"/>
    </source>
</evidence>
<dbReference type="GeneID" id="31004353"/>
<evidence type="ECO:0000256" key="7">
    <source>
        <dbReference type="SAM" id="Phobius"/>
    </source>
</evidence>